<dbReference type="GO" id="GO:0005509">
    <property type="term" value="F:calcium ion binding"/>
    <property type="evidence" value="ECO:0007669"/>
    <property type="project" value="InterPro"/>
</dbReference>
<keyword evidence="2" id="KW-1185">Reference proteome</keyword>
<dbReference type="SUPFAM" id="SSF49313">
    <property type="entry name" value="Cadherin-like"/>
    <property type="match status" value="1"/>
</dbReference>
<reference evidence="1 2" key="1">
    <citation type="submission" date="2019-05" db="EMBL/GenBank/DDBJ databases">
        <title>Another draft genome of Portunus trituberculatus and its Hox gene families provides insights of decapod evolution.</title>
        <authorList>
            <person name="Jeong J.-H."/>
            <person name="Song I."/>
            <person name="Kim S."/>
            <person name="Choi T."/>
            <person name="Kim D."/>
            <person name="Ryu S."/>
            <person name="Kim W."/>
        </authorList>
    </citation>
    <scope>NUCLEOTIDE SEQUENCE [LARGE SCALE GENOMIC DNA]</scope>
    <source>
        <tissue evidence="1">Muscle</tissue>
    </source>
</reference>
<sequence length="124" mass="13731">MYCCNSVWGDASSLVTCVCPQFTLRVRVSDGENAPALTDVVVAVVNVNDLQPVFQRSNYTFVVTENTDCSLPLGQPSFTRIFERHSCINFVKHADDLRKRVAGISMGAKSVRERGGEGEEEEEE</sequence>
<protein>
    <recommendedName>
        <fullName evidence="3">Cadherin domain-containing protein</fullName>
    </recommendedName>
</protein>
<evidence type="ECO:0000313" key="2">
    <source>
        <dbReference type="Proteomes" id="UP000324222"/>
    </source>
</evidence>
<proteinExistence type="predicted"/>
<dbReference type="AlphaFoldDB" id="A0A5B7J494"/>
<name>A0A5B7J494_PORTR</name>
<comment type="caution">
    <text evidence="1">The sequence shown here is derived from an EMBL/GenBank/DDBJ whole genome shotgun (WGS) entry which is preliminary data.</text>
</comment>
<evidence type="ECO:0008006" key="3">
    <source>
        <dbReference type="Google" id="ProtNLM"/>
    </source>
</evidence>
<dbReference type="EMBL" id="VSRR010078860">
    <property type="protein sequence ID" value="MPC88756.1"/>
    <property type="molecule type" value="Genomic_DNA"/>
</dbReference>
<dbReference type="Proteomes" id="UP000324222">
    <property type="component" value="Unassembled WGS sequence"/>
</dbReference>
<gene>
    <name evidence="1" type="ORF">E2C01_083676</name>
</gene>
<accession>A0A5B7J494</accession>
<dbReference type="GO" id="GO:0016020">
    <property type="term" value="C:membrane"/>
    <property type="evidence" value="ECO:0007669"/>
    <property type="project" value="InterPro"/>
</dbReference>
<evidence type="ECO:0000313" key="1">
    <source>
        <dbReference type="EMBL" id="MPC88756.1"/>
    </source>
</evidence>
<organism evidence="1 2">
    <name type="scientific">Portunus trituberculatus</name>
    <name type="common">Swimming crab</name>
    <name type="synonym">Neptunus trituberculatus</name>
    <dbReference type="NCBI Taxonomy" id="210409"/>
    <lineage>
        <taxon>Eukaryota</taxon>
        <taxon>Metazoa</taxon>
        <taxon>Ecdysozoa</taxon>
        <taxon>Arthropoda</taxon>
        <taxon>Crustacea</taxon>
        <taxon>Multicrustacea</taxon>
        <taxon>Malacostraca</taxon>
        <taxon>Eumalacostraca</taxon>
        <taxon>Eucarida</taxon>
        <taxon>Decapoda</taxon>
        <taxon>Pleocyemata</taxon>
        <taxon>Brachyura</taxon>
        <taxon>Eubrachyura</taxon>
        <taxon>Portunoidea</taxon>
        <taxon>Portunidae</taxon>
        <taxon>Portuninae</taxon>
        <taxon>Portunus</taxon>
    </lineage>
</organism>
<dbReference type="InterPro" id="IPR015919">
    <property type="entry name" value="Cadherin-like_sf"/>
</dbReference>